<reference evidence="2 3" key="1">
    <citation type="submission" date="2024-09" db="EMBL/GenBank/DDBJ databases">
        <authorList>
            <person name="Sun Q."/>
            <person name="Mori K."/>
        </authorList>
    </citation>
    <scope>NUCLEOTIDE SEQUENCE [LARGE SCALE GENOMIC DNA]</scope>
    <source>
        <strain evidence="2 3">CECT 7682</strain>
    </source>
</reference>
<keyword evidence="3" id="KW-1185">Reference proteome</keyword>
<dbReference type="EMBL" id="JBHMEW010000064">
    <property type="protein sequence ID" value="MFB9212860.1"/>
    <property type="molecule type" value="Genomic_DNA"/>
</dbReference>
<evidence type="ECO:0000313" key="2">
    <source>
        <dbReference type="EMBL" id="MFB9212860.1"/>
    </source>
</evidence>
<proteinExistence type="predicted"/>
<keyword evidence="1" id="KW-0472">Membrane</keyword>
<accession>A0ABV5J9M5</accession>
<sequence length="69" mass="7667">MSFFVSLSMTIKAGFIGGIAIFLLFILFKGSISSDKSQLIFTLTFILLELIIIGSVAIRKRKNRGINKK</sequence>
<feature type="transmembrane region" description="Helical" evidence="1">
    <location>
        <begin position="12"/>
        <end position="32"/>
    </location>
</feature>
<evidence type="ECO:0000313" key="3">
    <source>
        <dbReference type="Proteomes" id="UP001589654"/>
    </source>
</evidence>
<protein>
    <submittedName>
        <fullName evidence="2">Uncharacterized protein</fullName>
    </submittedName>
</protein>
<organism evidence="2 3">
    <name type="scientific">Echinicola jeungdonensis</name>
    <dbReference type="NCBI Taxonomy" id="709343"/>
    <lineage>
        <taxon>Bacteria</taxon>
        <taxon>Pseudomonadati</taxon>
        <taxon>Bacteroidota</taxon>
        <taxon>Cytophagia</taxon>
        <taxon>Cytophagales</taxon>
        <taxon>Cyclobacteriaceae</taxon>
        <taxon>Echinicola</taxon>
    </lineage>
</organism>
<name>A0ABV5J9M5_9BACT</name>
<dbReference type="Proteomes" id="UP001589654">
    <property type="component" value="Unassembled WGS sequence"/>
</dbReference>
<comment type="caution">
    <text evidence="2">The sequence shown here is derived from an EMBL/GenBank/DDBJ whole genome shotgun (WGS) entry which is preliminary data.</text>
</comment>
<dbReference type="RefSeq" id="WP_290248112.1">
    <property type="nucleotide sequence ID" value="NZ_JAUFQT010000001.1"/>
</dbReference>
<keyword evidence="1" id="KW-1133">Transmembrane helix</keyword>
<gene>
    <name evidence="2" type="ORF">ACFFUR_13675</name>
</gene>
<keyword evidence="1" id="KW-0812">Transmembrane</keyword>
<feature type="transmembrane region" description="Helical" evidence="1">
    <location>
        <begin position="38"/>
        <end position="58"/>
    </location>
</feature>
<evidence type="ECO:0000256" key="1">
    <source>
        <dbReference type="SAM" id="Phobius"/>
    </source>
</evidence>